<feature type="transmembrane region" description="Helical" evidence="6">
    <location>
        <begin position="362"/>
        <end position="386"/>
    </location>
</feature>
<feature type="transmembrane region" description="Helical" evidence="6">
    <location>
        <begin position="92"/>
        <end position="113"/>
    </location>
</feature>
<reference evidence="7" key="2">
    <citation type="journal article" date="2021" name="PeerJ">
        <title>Extensive microbial diversity within the chicken gut microbiome revealed by metagenomics and culture.</title>
        <authorList>
            <person name="Gilroy R."/>
            <person name="Ravi A."/>
            <person name="Getino M."/>
            <person name="Pursley I."/>
            <person name="Horton D.L."/>
            <person name="Alikhan N.F."/>
            <person name="Baker D."/>
            <person name="Gharbi K."/>
            <person name="Hall N."/>
            <person name="Watson M."/>
            <person name="Adriaenssens E.M."/>
            <person name="Foster-Nyarko E."/>
            <person name="Jarju S."/>
            <person name="Secka A."/>
            <person name="Antonio M."/>
            <person name="Oren A."/>
            <person name="Chaudhuri R.R."/>
            <person name="La Ragione R."/>
            <person name="Hildebrand F."/>
            <person name="Pallen M.J."/>
        </authorList>
    </citation>
    <scope>NUCLEOTIDE SEQUENCE</scope>
    <source>
        <strain evidence="7">11300</strain>
    </source>
</reference>
<keyword evidence="3 6" id="KW-0812">Transmembrane</keyword>
<comment type="caution">
    <text evidence="7">The sequence shown here is derived from an EMBL/GenBank/DDBJ whole genome shotgun (WGS) entry which is preliminary data.</text>
</comment>
<dbReference type="PANTHER" id="PTHR43652">
    <property type="entry name" value="BASIC AMINO ACID ANTIPORTER YFCC-RELATED"/>
    <property type="match status" value="1"/>
</dbReference>
<evidence type="ECO:0000256" key="4">
    <source>
        <dbReference type="ARBA" id="ARBA00022989"/>
    </source>
</evidence>
<dbReference type="InterPro" id="IPR018385">
    <property type="entry name" value="C4_dicarb_anaerob_car-like"/>
</dbReference>
<reference evidence="7" key="1">
    <citation type="submission" date="2020-10" db="EMBL/GenBank/DDBJ databases">
        <authorList>
            <person name="Gilroy R."/>
        </authorList>
    </citation>
    <scope>NUCLEOTIDE SEQUENCE</scope>
    <source>
        <strain evidence="7">11300</strain>
    </source>
</reference>
<feature type="transmembrane region" description="Helical" evidence="6">
    <location>
        <begin position="178"/>
        <end position="200"/>
    </location>
</feature>
<accession>A0A9D1I6W6</accession>
<evidence type="ECO:0000313" key="8">
    <source>
        <dbReference type="Proteomes" id="UP000824091"/>
    </source>
</evidence>
<evidence type="ECO:0000313" key="7">
    <source>
        <dbReference type="EMBL" id="HIU28035.1"/>
    </source>
</evidence>
<evidence type="ECO:0000256" key="1">
    <source>
        <dbReference type="ARBA" id="ARBA00004651"/>
    </source>
</evidence>
<dbReference type="PANTHER" id="PTHR43652:SF2">
    <property type="entry name" value="BASIC AMINO ACID ANTIPORTER YFCC-RELATED"/>
    <property type="match status" value="1"/>
</dbReference>
<evidence type="ECO:0000256" key="5">
    <source>
        <dbReference type="ARBA" id="ARBA00023136"/>
    </source>
</evidence>
<name>A0A9D1I6W6_9FIRM</name>
<feature type="transmembrane region" description="Helical" evidence="6">
    <location>
        <begin position="36"/>
        <end position="56"/>
    </location>
</feature>
<dbReference type="EMBL" id="DVMO01000098">
    <property type="protein sequence ID" value="HIU28035.1"/>
    <property type="molecule type" value="Genomic_DNA"/>
</dbReference>
<keyword evidence="4 6" id="KW-1133">Transmembrane helix</keyword>
<feature type="transmembrane region" description="Helical" evidence="6">
    <location>
        <begin position="119"/>
        <end position="139"/>
    </location>
</feature>
<dbReference type="AlphaFoldDB" id="A0A9D1I6W6"/>
<dbReference type="Proteomes" id="UP000824091">
    <property type="component" value="Unassembled WGS sequence"/>
</dbReference>
<evidence type="ECO:0000256" key="3">
    <source>
        <dbReference type="ARBA" id="ARBA00022692"/>
    </source>
</evidence>
<protein>
    <submittedName>
        <fullName evidence="7">YfcC family protein</fullName>
    </submittedName>
</protein>
<evidence type="ECO:0000256" key="2">
    <source>
        <dbReference type="ARBA" id="ARBA00022475"/>
    </source>
</evidence>
<dbReference type="GO" id="GO:0005886">
    <property type="term" value="C:plasma membrane"/>
    <property type="evidence" value="ECO:0007669"/>
    <property type="project" value="UniProtKB-SubCell"/>
</dbReference>
<feature type="transmembrane region" description="Helical" evidence="6">
    <location>
        <begin position="206"/>
        <end position="227"/>
    </location>
</feature>
<comment type="subcellular location">
    <subcellularLocation>
        <location evidence="1">Cell membrane</location>
        <topology evidence="1">Multi-pass membrane protein</topology>
    </subcellularLocation>
</comment>
<feature type="transmembrane region" description="Helical" evidence="6">
    <location>
        <begin position="6"/>
        <end position="29"/>
    </location>
</feature>
<evidence type="ECO:0000256" key="6">
    <source>
        <dbReference type="SAM" id="Phobius"/>
    </source>
</evidence>
<feature type="transmembrane region" description="Helical" evidence="6">
    <location>
        <begin position="62"/>
        <end position="85"/>
    </location>
</feature>
<gene>
    <name evidence="7" type="ORF">IAD16_06640</name>
</gene>
<organism evidence="7 8">
    <name type="scientific">Candidatus Fimisoma avicola</name>
    <dbReference type="NCBI Taxonomy" id="2840826"/>
    <lineage>
        <taxon>Bacteria</taxon>
        <taxon>Bacillati</taxon>
        <taxon>Bacillota</taxon>
        <taxon>Clostridia</taxon>
        <taxon>Eubacteriales</taxon>
        <taxon>Candidatus Fimisoma</taxon>
    </lineage>
</organism>
<proteinExistence type="predicted"/>
<keyword evidence="2" id="KW-1003">Cell membrane</keyword>
<sequence>MFCIFLSTAAFYIVNETGAIVAGVGRLIIKLGNKKFLIIPIIATIFAILGSTVGTYEELLCFIPILAPIFIGAGYDSLITIGVVMCAGAAGFAGATTNAFTLGVAQGIAGLPIFSGMQFHIVGLVVFVVTIDVILIYYAKRLEKDQTRSLMYEQDKIFAQNNAVDFSSLPEFNTTRKLILLVVLLTIAVVMYGVLTYGWYFEQLAGVFLLMGFIVTIIFKKGLAINWFCDQLVAGMKDILVGAMMVGFARSILVVMEDAQMIHTILHAAVSVLEKLPDVMAVVGQYVTQIIISYIIPSGSGQASSTIPLMAPLADLTGLTRQTAVEVYIISDALSNPFTPTSGNIHAGLAMAGIPYATWVKFWWKFLAIEYVVGLGLVIAADMMAIGPF</sequence>
<dbReference type="InterPro" id="IPR051679">
    <property type="entry name" value="DASS-Related_Transporters"/>
</dbReference>
<dbReference type="Pfam" id="PF03606">
    <property type="entry name" value="DcuC"/>
    <property type="match status" value="1"/>
</dbReference>
<keyword evidence="5 6" id="KW-0472">Membrane</keyword>